<accession>A0ABT6M3I6</accession>
<gene>
    <name evidence="3" type="ORF">M2280_000085</name>
</gene>
<name>A0ABT6M3I6_9NOCA</name>
<dbReference type="InterPro" id="IPR029032">
    <property type="entry name" value="AhpD-like"/>
</dbReference>
<comment type="caution">
    <text evidence="3">The sequence shown here is derived from an EMBL/GenBank/DDBJ whole genome shotgun (WGS) entry which is preliminary data.</text>
</comment>
<dbReference type="EMBL" id="JARXVC010000001">
    <property type="protein sequence ID" value="MDH6278880.1"/>
    <property type="molecule type" value="Genomic_DNA"/>
</dbReference>
<dbReference type="InterPro" id="IPR003779">
    <property type="entry name" value="CMD-like"/>
</dbReference>
<dbReference type="Proteomes" id="UP001160334">
    <property type="component" value="Unassembled WGS sequence"/>
</dbReference>
<sequence>MGGVRVTAHDEKTGNGTAPRIRPGRFKELGPINWAAWRVLSLGSRTRDAQLFSTLGRTGGLFRGWLHYSGVLMLLPGTKLSRFEIELVVLRVAHLRECRYEMEHHVRLGRRAGVTAQILDRVLTGPDHPDWSPRHRAMMTATDQLVRTDDIDDATWSTLAAHLDERRLVEFCLLVTQYDGLATTIETLRIRSDF</sequence>
<dbReference type="Pfam" id="PF02627">
    <property type="entry name" value="CMD"/>
    <property type="match status" value="1"/>
</dbReference>
<evidence type="ECO:0000256" key="1">
    <source>
        <dbReference type="SAM" id="MobiDB-lite"/>
    </source>
</evidence>
<evidence type="ECO:0000313" key="4">
    <source>
        <dbReference type="Proteomes" id="UP001160334"/>
    </source>
</evidence>
<dbReference type="SUPFAM" id="SSF69118">
    <property type="entry name" value="AhpD-like"/>
    <property type="match status" value="1"/>
</dbReference>
<dbReference type="Gene3D" id="1.20.1290.10">
    <property type="entry name" value="AhpD-like"/>
    <property type="match status" value="1"/>
</dbReference>
<reference evidence="3 4" key="1">
    <citation type="submission" date="2023-04" db="EMBL/GenBank/DDBJ databases">
        <title>Forest soil microbial communities from Buena Vista Peninsula, Colon Province, Panama.</title>
        <authorList>
            <person name="Bouskill N."/>
        </authorList>
    </citation>
    <scope>NUCLEOTIDE SEQUENCE [LARGE SCALE GENOMIC DNA]</scope>
    <source>
        <strain evidence="3 4">CFH S0262</strain>
    </source>
</reference>
<proteinExistence type="predicted"/>
<dbReference type="PANTHER" id="PTHR34846">
    <property type="entry name" value="4-CARBOXYMUCONOLACTONE DECARBOXYLASE FAMILY PROTEIN (AFU_ORTHOLOGUE AFUA_6G11590)"/>
    <property type="match status" value="1"/>
</dbReference>
<evidence type="ECO:0000313" key="3">
    <source>
        <dbReference type="EMBL" id="MDH6278880.1"/>
    </source>
</evidence>
<protein>
    <submittedName>
        <fullName evidence="3">AhpD family alkylhydroperoxidase</fullName>
    </submittedName>
</protein>
<evidence type="ECO:0000259" key="2">
    <source>
        <dbReference type="Pfam" id="PF02627"/>
    </source>
</evidence>
<feature type="domain" description="Carboxymuconolactone decarboxylase-like" evidence="2">
    <location>
        <begin position="61"/>
        <end position="143"/>
    </location>
</feature>
<dbReference type="PANTHER" id="PTHR34846:SF5">
    <property type="entry name" value="CARBOXYMUCONOLACTONE DECARBOXYLASE-LIKE DOMAIN-CONTAINING PROTEIN"/>
    <property type="match status" value="1"/>
</dbReference>
<feature type="region of interest" description="Disordered" evidence="1">
    <location>
        <begin position="1"/>
        <end position="20"/>
    </location>
</feature>
<organism evidence="3 4">
    <name type="scientific">Prescottella agglutinans</name>
    <dbReference type="NCBI Taxonomy" id="1644129"/>
    <lineage>
        <taxon>Bacteria</taxon>
        <taxon>Bacillati</taxon>
        <taxon>Actinomycetota</taxon>
        <taxon>Actinomycetes</taxon>
        <taxon>Mycobacteriales</taxon>
        <taxon>Nocardiaceae</taxon>
        <taxon>Prescottella</taxon>
    </lineage>
</organism>
<keyword evidence="4" id="KW-1185">Reference proteome</keyword>